<dbReference type="Gene3D" id="2.60.40.820">
    <property type="entry name" value="Transcription factor, T-box"/>
    <property type="match status" value="1"/>
</dbReference>
<dbReference type="GO" id="GO:0045893">
    <property type="term" value="P:positive regulation of DNA-templated transcription"/>
    <property type="evidence" value="ECO:0007669"/>
    <property type="project" value="InterPro"/>
</dbReference>
<evidence type="ECO:0000256" key="4">
    <source>
        <dbReference type="ARBA" id="ARBA00023125"/>
    </source>
</evidence>
<proteinExistence type="predicted"/>
<evidence type="ECO:0000256" key="2">
    <source>
        <dbReference type="ARBA" id="ARBA00022473"/>
    </source>
</evidence>
<dbReference type="InterPro" id="IPR046360">
    <property type="entry name" value="T-box_DNA-bd"/>
</dbReference>
<evidence type="ECO:0000256" key="6">
    <source>
        <dbReference type="ARBA" id="ARBA00023242"/>
    </source>
</evidence>
<dbReference type="CDD" id="cd20192">
    <property type="entry name" value="T-box_TBXT_TBX19-like"/>
    <property type="match status" value="1"/>
</dbReference>
<dbReference type="Proteomes" id="UP000663852">
    <property type="component" value="Unassembled WGS sequence"/>
</dbReference>
<organism evidence="10 11">
    <name type="scientific">Adineta ricciae</name>
    <name type="common">Rotifer</name>
    <dbReference type="NCBI Taxonomy" id="249248"/>
    <lineage>
        <taxon>Eukaryota</taxon>
        <taxon>Metazoa</taxon>
        <taxon>Spiralia</taxon>
        <taxon>Gnathifera</taxon>
        <taxon>Rotifera</taxon>
        <taxon>Eurotatoria</taxon>
        <taxon>Bdelloidea</taxon>
        <taxon>Adinetida</taxon>
        <taxon>Adinetidae</taxon>
        <taxon>Adineta</taxon>
    </lineage>
</organism>
<keyword evidence="3" id="KW-0805">Transcription regulation</keyword>
<dbReference type="GO" id="GO:0000785">
    <property type="term" value="C:chromatin"/>
    <property type="evidence" value="ECO:0007669"/>
    <property type="project" value="TreeGrafter"/>
</dbReference>
<dbReference type="GO" id="GO:0005634">
    <property type="term" value="C:nucleus"/>
    <property type="evidence" value="ECO:0007669"/>
    <property type="project" value="UniProtKB-SubCell"/>
</dbReference>
<dbReference type="PRINTS" id="PR00938">
    <property type="entry name" value="BRACHYURY"/>
</dbReference>
<evidence type="ECO:0000313" key="11">
    <source>
        <dbReference type="Proteomes" id="UP000663852"/>
    </source>
</evidence>
<comment type="subcellular location">
    <subcellularLocation>
        <location evidence="1 7">Nucleus</location>
    </subcellularLocation>
</comment>
<dbReference type="OrthoDB" id="7442607at2759"/>
<dbReference type="PROSITE" id="PS01283">
    <property type="entry name" value="TBOX_1"/>
    <property type="match status" value="1"/>
</dbReference>
<dbReference type="GO" id="GO:0000981">
    <property type="term" value="F:DNA-binding transcription factor activity, RNA polymerase II-specific"/>
    <property type="evidence" value="ECO:0007669"/>
    <property type="project" value="TreeGrafter"/>
</dbReference>
<dbReference type="PANTHER" id="PTHR11267:SF106">
    <property type="entry name" value="T-RELATED PROTEIN"/>
    <property type="match status" value="1"/>
</dbReference>
<feature type="compositionally biased region" description="Low complexity" evidence="8">
    <location>
        <begin position="395"/>
        <end position="406"/>
    </location>
</feature>
<dbReference type="PANTHER" id="PTHR11267">
    <property type="entry name" value="T-BOX PROTEIN-RELATED"/>
    <property type="match status" value="1"/>
</dbReference>
<keyword evidence="4 7" id="KW-0238">DNA-binding</keyword>
<feature type="region of interest" description="Disordered" evidence="8">
    <location>
        <begin position="395"/>
        <end position="422"/>
    </location>
</feature>
<dbReference type="EMBL" id="CAJNOJ010000036">
    <property type="protein sequence ID" value="CAF0913521.1"/>
    <property type="molecule type" value="Genomic_DNA"/>
</dbReference>
<dbReference type="InterPro" id="IPR008967">
    <property type="entry name" value="p53-like_TF_DNA-bd_sf"/>
</dbReference>
<keyword evidence="5" id="KW-0804">Transcription</keyword>
<dbReference type="InterPro" id="IPR002070">
    <property type="entry name" value="TF_Brachyury"/>
</dbReference>
<evidence type="ECO:0000256" key="3">
    <source>
        <dbReference type="ARBA" id="ARBA00023015"/>
    </source>
</evidence>
<sequence>MQQAQQHPAHQHGKYQHPQIQYLMKPEYNRENISVSLQNIELWKRFHNLTNEMIVTKAGRRMFPIVSISIRGLEPEKMYTVELSFEQMDSHRWRYVSGQWQPGTKPDPAIQRAPYQHPDSPNYGETWMRDTVSFTKVKLTNKTNQTGPCQVVLNSLHKYKPKISIIDVMLKTKIYETSFPETEFIAVTAYQNEEVTSLKIKYNPFAKAFQDTGNNKREDREMMMLEEQTTNGNNYVSPFTHHSMFFPHQSSPMHSNGHERFKFQSYRTSPYHYSPAQRKSSPTDVFQTKLDPYPSSSTSPFDPTLFYTPTTPAGIPCSSSSPLSPNTAAAAAYYSNTYYPSPASYYFPYTTTPSPASHHPFMAPLTCPMNNGTSSSSPLSPSFIHLQQPVAIVPNLSNHSTSSSSPPKEHESLLATGDVGQY</sequence>
<comment type="caution">
    <text evidence="10">The sequence shown here is derived from an EMBL/GenBank/DDBJ whole genome shotgun (WGS) entry which is preliminary data.</text>
</comment>
<dbReference type="SUPFAM" id="SSF49417">
    <property type="entry name" value="p53-like transcription factors"/>
    <property type="match status" value="1"/>
</dbReference>
<evidence type="ECO:0000313" key="10">
    <source>
        <dbReference type="EMBL" id="CAF0913521.1"/>
    </source>
</evidence>
<dbReference type="GO" id="GO:0000978">
    <property type="term" value="F:RNA polymerase II cis-regulatory region sequence-specific DNA binding"/>
    <property type="evidence" value="ECO:0007669"/>
    <property type="project" value="InterPro"/>
</dbReference>
<evidence type="ECO:0000256" key="5">
    <source>
        <dbReference type="ARBA" id="ARBA00023163"/>
    </source>
</evidence>
<dbReference type="InterPro" id="IPR001699">
    <property type="entry name" value="TF_T-box"/>
</dbReference>
<dbReference type="PROSITE" id="PS50252">
    <property type="entry name" value="TBOX_3"/>
    <property type="match status" value="1"/>
</dbReference>
<dbReference type="InterPro" id="IPR018186">
    <property type="entry name" value="TF_T-box_CS"/>
</dbReference>
<protein>
    <recommendedName>
        <fullName evidence="9">T-box domain-containing protein</fullName>
    </recommendedName>
</protein>
<keyword evidence="6 7" id="KW-0539">Nucleus</keyword>
<dbReference type="AlphaFoldDB" id="A0A814AEZ4"/>
<evidence type="ECO:0000256" key="1">
    <source>
        <dbReference type="ARBA" id="ARBA00004123"/>
    </source>
</evidence>
<accession>A0A814AEZ4</accession>
<dbReference type="SMART" id="SM00425">
    <property type="entry name" value="TBOX"/>
    <property type="match status" value="1"/>
</dbReference>
<feature type="domain" description="T-box" evidence="9">
    <location>
        <begin position="37"/>
        <end position="211"/>
    </location>
</feature>
<dbReference type="PRINTS" id="PR00937">
    <property type="entry name" value="TBOX"/>
</dbReference>
<dbReference type="Pfam" id="PF00907">
    <property type="entry name" value="T-box"/>
    <property type="match status" value="1"/>
</dbReference>
<evidence type="ECO:0000256" key="8">
    <source>
        <dbReference type="SAM" id="MobiDB-lite"/>
    </source>
</evidence>
<keyword evidence="2" id="KW-0217">Developmental protein</keyword>
<reference evidence="10" key="1">
    <citation type="submission" date="2021-02" db="EMBL/GenBank/DDBJ databases">
        <authorList>
            <person name="Nowell W R."/>
        </authorList>
    </citation>
    <scope>NUCLEOTIDE SEQUENCE</scope>
</reference>
<evidence type="ECO:0000256" key="7">
    <source>
        <dbReference type="PROSITE-ProRule" id="PRU00201"/>
    </source>
</evidence>
<evidence type="ECO:0000259" key="9">
    <source>
        <dbReference type="PROSITE" id="PS50252"/>
    </source>
</evidence>
<gene>
    <name evidence="10" type="ORF">EDS130_LOCUS10397</name>
</gene>
<dbReference type="GO" id="GO:0001708">
    <property type="term" value="P:cell fate specification"/>
    <property type="evidence" value="ECO:0007669"/>
    <property type="project" value="TreeGrafter"/>
</dbReference>
<dbReference type="InterPro" id="IPR036960">
    <property type="entry name" value="T-box_sf"/>
</dbReference>
<comment type="caution">
    <text evidence="7">Lacks conserved residue(s) required for the propagation of feature annotation.</text>
</comment>
<name>A0A814AEZ4_ADIRI</name>